<dbReference type="EMBL" id="CABFNS010000710">
    <property type="protein sequence ID" value="VUC23632.1"/>
    <property type="molecule type" value="Genomic_DNA"/>
</dbReference>
<feature type="chain" id="PRO_5046368912" description="Heterokaryon incompatibility domain-containing protein" evidence="1">
    <location>
        <begin position="20"/>
        <end position="645"/>
    </location>
</feature>
<accession>A0ABY6TXZ9</accession>
<evidence type="ECO:0000313" key="2">
    <source>
        <dbReference type="EMBL" id="VUC23632.1"/>
    </source>
</evidence>
<name>A0ABY6TXZ9_BIOOC</name>
<gene>
    <name evidence="2" type="ORF">CLO192961_LOCUS121714</name>
</gene>
<evidence type="ECO:0000313" key="3">
    <source>
        <dbReference type="Proteomes" id="UP000766486"/>
    </source>
</evidence>
<keyword evidence="1" id="KW-0732">Signal</keyword>
<comment type="caution">
    <text evidence="2">The sequence shown here is derived from an EMBL/GenBank/DDBJ whole genome shotgun (WGS) entry which is preliminary data.</text>
</comment>
<feature type="signal peptide" evidence="1">
    <location>
        <begin position="1"/>
        <end position="19"/>
    </location>
</feature>
<keyword evidence="3" id="KW-1185">Reference proteome</keyword>
<proteinExistence type="predicted"/>
<sequence length="645" mass="71897">MLGCSCATLMVLLAQRAEELHYSEQNTQRMHIITISNDLLDTRIERLCVQHSMPGGWAWPELNTYVLEWARHGTRGDVSLDELCGKSDGSIQHTRIEPAASGSEWAGLVSSIVQRVQSSDNKRHLVLCFQGWDRIIDLDSELGKVPGIYREKFVEASWNPSRSGFTISKTIERIGVGGPGSPKFVYMVFLDAALPETLTSCVESLSAWDITLILGTTVMSHLVQAQWNHLPMLGPVYPRIWEQLNQLAWARLTDTNARIYTAASEDESLLKHWGDRHMAQDVKKELFPSVEPEGGPVKIETEQIAGFICSMVGLGVACDARAAINIGRMVMCRDAMFATFNSLRYQGTISGEMSNLRLVLPQGMGDERTSHALFVELTRVFGGNHTLAWIICSSWSDSVSDDWYLAIIIASALSIGLDNLIDPRELDNVVDNMESGLDALVNMCTGPFAKLADSGTVWLKLALMHRAAWKDDNFFVRVAAATNNMRTSFPVTIQGTGDDKYIVNIFTAGINSVTEKAADVADIIKHYTGQDHTADVWKVWEAEANDETRRRLHTRMLSAFVNNLAWANPIRRSLQPTMINNEVLPQYEYLEAIAFDTNRIQPGVTPALGAMLGVPRQFGSILDIGEWMYIPLELVTEWHRGHQGE</sequence>
<reference evidence="2 3" key="1">
    <citation type="submission" date="2019-06" db="EMBL/GenBank/DDBJ databases">
        <authorList>
            <person name="Broberg M."/>
        </authorList>
    </citation>
    <scope>NUCLEOTIDE SEQUENCE [LARGE SCALE GENOMIC DNA]</scope>
</reference>
<evidence type="ECO:0008006" key="4">
    <source>
        <dbReference type="Google" id="ProtNLM"/>
    </source>
</evidence>
<organism evidence="2 3">
    <name type="scientific">Bionectria ochroleuca</name>
    <name type="common">Gliocladium roseum</name>
    <dbReference type="NCBI Taxonomy" id="29856"/>
    <lineage>
        <taxon>Eukaryota</taxon>
        <taxon>Fungi</taxon>
        <taxon>Dikarya</taxon>
        <taxon>Ascomycota</taxon>
        <taxon>Pezizomycotina</taxon>
        <taxon>Sordariomycetes</taxon>
        <taxon>Hypocreomycetidae</taxon>
        <taxon>Hypocreales</taxon>
        <taxon>Bionectriaceae</taxon>
        <taxon>Clonostachys</taxon>
    </lineage>
</organism>
<protein>
    <recommendedName>
        <fullName evidence="4">Heterokaryon incompatibility domain-containing protein</fullName>
    </recommendedName>
</protein>
<dbReference type="Proteomes" id="UP000766486">
    <property type="component" value="Unassembled WGS sequence"/>
</dbReference>
<evidence type="ECO:0000256" key="1">
    <source>
        <dbReference type="SAM" id="SignalP"/>
    </source>
</evidence>